<name>A0AA86UFJ5_9EUKA</name>
<reference evidence="2 3" key="2">
    <citation type="submission" date="2024-07" db="EMBL/GenBank/DDBJ databases">
        <authorList>
            <person name="Akdeniz Z."/>
        </authorList>
    </citation>
    <scope>NUCLEOTIDE SEQUENCE [LARGE SCALE GENOMIC DNA]</scope>
</reference>
<organism evidence="1">
    <name type="scientific">Hexamita inflata</name>
    <dbReference type="NCBI Taxonomy" id="28002"/>
    <lineage>
        <taxon>Eukaryota</taxon>
        <taxon>Metamonada</taxon>
        <taxon>Diplomonadida</taxon>
        <taxon>Hexamitidae</taxon>
        <taxon>Hexamitinae</taxon>
        <taxon>Hexamita</taxon>
    </lineage>
</organism>
<reference evidence="1" key="1">
    <citation type="submission" date="2023-06" db="EMBL/GenBank/DDBJ databases">
        <authorList>
            <person name="Kurt Z."/>
        </authorList>
    </citation>
    <scope>NUCLEOTIDE SEQUENCE</scope>
</reference>
<accession>A0AA86UFJ5</accession>
<comment type="caution">
    <text evidence="1">The sequence shown here is derived from an EMBL/GenBank/DDBJ whole genome shotgun (WGS) entry which is preliminary data.</text>
</comment>
<evidence type="ECO:0000313" key="3">
    <source>
        <dbReference type="Proteomes" id="UP001642409"/>
    </source>
</evidence>
<keyword evidence="3" id="KW-1185">Reference proteome</keyword>
<protein>
    <submittedName>
        <fullName evidence="2">Hypothetical_protein</fullName>
    </submittedName>
</protein>
<dbReference type="EMBL" id="CATOUU010000871">
    <property type="protein sequence ID" value="CAI9956170.1"/>
    <property type="molecule type" value="Genomic_DNA"/>
</dbReference>
<proteinExistence type="predicted"/>
<evidence type="ECO:0000313" key="1">
    <source>
        <dbReference type="EMBL" id="CAI9956170.1"/>
    </source>
</evidence>
<dbReference type="EMBL" id="CAXDID020000072">
    <property type="protein sequence ID" value="CAL6015135.1"/>
    <property type="molecule type" value="Genomic_DNA"/>
</dbReference>
<sequence length="113" mass="12690">MSQISVEESVIETLQISFYKLAITVGTSILAQSTGQHNIPFVLVPIEQVLYLLASYWQNIVAYLFKAILYVFPSAPALVKSEATFSGMPRFPFSFTPVTITFVNTDRSYRIIC</sequence>
<dbReference type="Proteomes" id="UP001642409">
    <property type="component" value="Unassembled WGS sequence"/>
</dbReference>
<evidence type="ECO:0000313" key="2">
    <source>
        <dbReference type="EMBL" id="CAL6015135.1"/>
    </source>
</evidence>
<dbReference type="AlphaFoldDB" id="A0AA86UFJ5"/>
<gene>
    <name evidence="2" type="ORF">HINF_LOCUS24603</name>
    <name evidence="1" type="ORF">HINF_LOCUS43815</name>
</gene>